<protein>
    <recommendedName>
        <fullName evidence="4">HEAT repeat domain-containing protein</fullName>
    </recommendedName>
</protein>
<evidence type="ECO:0000313" key="3">
    <source>
        <dbReference type="Proteomes" id="UP001257914"/>
    </source>
</evidence>
<feature type="signal peptide" evidence="1">
    <location>
        <begin position="1"/>
        <end position="21"/>
    </location>
</feature>
<dbReference type="EMBL" id="JAWCUA010000007">
    <property type="protein sequence ID" value="MDU0113512.1"/>
    <property type="molecule type" value="Genomic_DNA"/>
</dbReference>
<proteinExistence type="predicted"/>
<evidence type="ECO:0000313" key="2">
    <source>
        <dbReference type="EMBL" id="MDU0113512.1"/>
    </source>
</evidence>
<feature type="chain" id="PRO_5046944150" description="HEAT repeat domain-containing protein" evidence="1">
    <location>
        <begin position="22"/>
        <end position="212"/>
    </location>
</feature>
<evidence type="ECO:0008006" key="4">
    <source>
        <dbReference type="Google" id="ProtNLM"/>
    </source>
</evidence>
<dbReference type="RefSeq" id="WP_315947125.1">
    <property type="nucleotide sequence ID" value="NZ_JAWCUA010000007.1"/>
</dbReference>
<sequence length="212" mass="23693">MKYMIVNVVTILFLFSSQLVAKTELSIDDILQELSALESCESTNSCPQDLNNPRNTFYLLGDKISQQINRAIELQKNIGESLEFVELGQYWYQYPNQSVQQAALSLLSPQTAKISTGKVILRQFGNLRDASLVIMSLDELARYPELEQETFEVISGVLTSGSFSAAKAVAKNISVLLNEDNIASYQSLLTQLPPKSAKARFLSQSLNNYKIR</sequence>
<reference evidence="2 3" key="1">
    <citation type="submission" date="2023-10" db="EMBL/GenBank/DDBJ databases">
        <title>Psychrosphaera aquimaarina strain SW33 isolated from seawater.</title>
        <authorList>
            <person name="Bayburt H."/>
            <person name="Kim J.M."/>
            <person name="Choi B.J."/>
            <person name="Jeon C.O."/>
        </authorList>
    </citation>
    <scope>NUCLEOTIDE SEQUENCE [LARGE SCALE GENOMIC DNA]</scope>
    <source>
        <strain evidence="2 3">KCTC 52743</strain>
    </source>
</reference>
<dbReference type="Proteomes" id="UP001257914">
    <property type="component" value="Unassembled WGS sequence"/>
</dbReference>
<organism evidence="2 3">
    <name type="scientific">Psychrosphaera aquimarina</name>
    <dbReference type="NCBI Taxonomy" id="2044854"/>
    <lineage>
        <taxon>Bacteria</taxon>
        <taxon>Pseudomonadati</taxon>
        <taxon>Pseudomonadota</taxon>
        <taxon>Gammaproteobacteria</taxon>
        <taxon>Alteromonadales</taxon>
        <taxon>Pseudoalteromonadaceae</taxon>
        <taxon>Psychrosphaera</taxon>
    </lineage>
</organism>
<comment type="caution">
    <text evidence="2">The sequence shown here is derived from an EMBL/GenBank/DDBJ whole genome shotgun (WGS) entry which is preliminary data.</text>
</comment>
<accession>A0ABU3R1G3</accession>
<keyword evidence="3" id="KW-1185">Reference proteome</keyword>
<evidence type="ECO:0000256" key="1">
    <source>
        <dbReference type="SAM" id="SignalP"/>
    </source>
</evidence>
<gene>
    <name evidence="2" type="ORF">RT723_10985</name>
</gene>
<name>A0ABU3R1G3_9GAMM</name>
<keyword evidence="1" id="KW-0732">Signal</keyword>